<organism evidence="1 2">
    <name type="scientific">Purpureocillium lilacinum</name>
    <name type="common">Paecilomyces lilacinus</name>
    <dbReference type="NCBI Taxonomy" id="33203"/>
    <lineage>
        <taxon>Eukaryota</taxon>
        <taxon>Fungi</taxon>
        <taxon>Dikarya</taxon>
        <taxon>Ascomycota</taxon>
        <taxon>Pezizomycotina</taxon>
        <taxon>Sordariomycetes</taxon>
        <taxon>Hypocreomycetidae</taxon>
        <taxon>Hypocreales</taxon>
        <taxon>Ophiocordycipitaceae</taxon>
        <taxon>Purpureocillium</taxon>
    </lineage>
</organism>
<dbReference type="Proteomes" id="UP001638806">
    <property type="component" value="Unassembled WGS sequence"/>
</dbReference>
<evidence type="ECO:0000313" key="2">
    <source>
        <dbReference type="Proteomes" id="UP001638806"/>
    </source>
</evidence>
<comment type="caution">
    <text evidence="1">The sequence shown here is derived from an EMBL/GenBank/DDBJ whole genome shotgun (WGS) entry which is preliminary data.</text>
</comment>
<proteinExistence type="predicted"/>
<accession>A0ACC4E1R2</accession>
<gene>
    <name evidence="1" type="ORF">ACCO45_002986</name>
</gene>
<protein>
    <submittedName>
        <fullName evidence="1">Uncharacterized protein</fullName>
    </submittedName>
</protein>
<reference evidence="1" key="1">
    <citation type="submission" date="2024-12" db="EMBL/GenBank/DDBJ databases">
        <title>Comparative genomics and development of molecular markers within Purpureocillium lilacinum and among Purpureocillium species.</title>
        <authorList>
            <person name="Yeh Z.-Y."/>
            <person name="Ni N.-T."/>
            <person name="Lo P.-H."/>
            <person name="Mushyakhwo K."/>
            <person name="Lin C.-F."/>
            <person name="Nai Y.-S."/>
        </authorList>
    </citation>
    <scope>NUCLEOTIDE SEQUENCE</scope>
    <source>
        <strain evidence="1">NCHU-NPUST-175</strain>
    </source>
</reference>
<keyword evidence="2" id="KW-1185">Reference proteome</keyword>
<evidence type="ECO:0000313" key="1">
    <source>
        <dbReference type="EMBL" id="KAL3961463.1"/>
    </source>
</evidence>
<name>A0ACC4E1R2_PURLI</name>
<sequence>MPCIWVLVRVIVLITAFTMAEGLGQVVSWYICTVIACLFLASRLWIRVRRFGGLGPEDGILILAAACLIADLAIQQYMWSLGMAELQRASHSDLVKIMKMIVPGSILYVSSLWAVKVAMVLFYKRLAAPKSTLQLIYNVALGLLVLFWGVITLHIIFQCFPHDKRWSKDPAYKCDRKNGDINYWLTVILNIGTDIATISLPITMVLKLQMKLKQKLAVAAVFALGFLVVIAGIVRAYYAKRKETMLTCTVSMIETAVAIIAACLPPLRSVFLGPSSTARTASSYRQYELSAQNHSRKTNQGRITTNIVGGTRDRGCSEEELVKELSRTAEKADLESRNDLKLDSGVRVTKTFQMQHGTDSEASLRRV</sequence>
<dbReference type="EMBL" id="JBGNUJ010000003">
    <property type="protein sequence ID" value="KAL3961463.1"/>
    <property type="molecule type" value="Genomic_DNA"/>
</dbReference>